<dbReference type="FunCoup" id="A0A1X2HGX8">
    <property type="interactions" value="90"/>
</dbReference>
<dbReference type="InterPro" id="IPR020843">
    <property type="entry name" value="ER"/>
</dbReference>
<organism evidence="3 4">
    <name type="scientific">Syncephalastrum racemosum</name>
    <name type="common">Filamentous fungus</name>
    <dbReference type="NCBI Taxonomy" id="13706"/>
    <lineage>
        <taxon>Eukaryota</taxon>
        <taxon>Fungi</taxon>
        <taxon>Fungi incertae sedis</taxon>
        <taxon>Mucoromycota</taxon>
        <taxon>Mucoromycotina</taxon>
        <taxon>Mucoromycetes</taxon>
        <taxon>Mucorales</taxon>
        <taxon>Syncephalastraceae</taxon>
        <taxon>Syncephalastrum</taxon>
    </lineage>
</organism>
<dbReference type="GO" id="GO:0016628">
    <property type="term" value="F:oxidoreductase activity, acting on the CH-CH group of donors, NAD or NADP as acceptor"/>
    <property type="evidence" value="ECO:0007669"/>
    <property type="project" value="InterPro"/>
</dbReference>
<reference evidence="3 4" key="1">
    <citation type="submission" date="2016-07" db="EMBL/GenBank/DDBJ databases">
        <title>Pervasive Adenine N6-methylation of Active Genes in Fungi.</title>
        <authorList>
            <consortium name="DOE Joint Genome Institute"/>
            <person name="Mondo S.J."/>
            <person name="Dannebaum R.O."/>
            <person name="Kuo R.C."/>
            <person name="Labutti K."/>
            <person name="Haridas S."/>
            <person name="Kuo A."/>
            <person name="Salamov A."/>
            <person name="Ahrendt S.R."/>
            <person name="Lipzen A."/>
            <person name="Sullivan W."/>
            <person name="Andreopoulos W.B."/>
            <person name="Clum A."/>
            <person name="Lindquist E."/>
            <person name="Daum C."/>
            <person name="Ramamoorthy G.K."/>
            <person name="Gryganskyi A."/>
            <person name="Culley D."/>
            <person name="Magnuson J.K."/>
            <person name="James T.Y."/>
            <person name="O'Malley M.A."/>
            <person name="Stajich J.E."/>
            <person name="Spatafora J.W."/>
            <person name="Visel A."/>
            <person name="Grigoriev I.V."/>
        </authorList>
    </citation>
    <scope>NUCLEOTIDE SEQUENCE [LARGE SCALE GENOMIC DNA]</scope>
    <source>
        <strain evidence="3 4">NRRL 2496</strain>
    </source>
</reference>
<dbReference type="Gene3D" id="3.90.180.10">
    <property type="entry name" value="Medium-chain alcohol dehydrogenases, catalytic domain"/>
    <property type="match status" value="1"/>
</dbReference>
<feature type="domain" description="Enoyl reductase (ER)" evidence="2">
    <location>
        <begin position="20"/>
        <end position="343"/>
    </location>
</feature>
<evidence type="ECO:0000313" key="3">
    <source>
        <dbReference type="EMBL" id="ORY98168.1"/>
    </source>
</evidence>
<dbReference type="SUPFAM" id="SSF51735">
    <property type="entry name" value="NAD(P)-binding Rossmann-fold domains"/>
    <property type="match status" value="1"/>
</dbReference>
<evidence type="ECO:0000259" key="2">
    <source>
        <dbReference type="SMART" id="SM00829"/>
    </source>
</evidence>
<evidence type="ECO:0000313" key="4">
    <source>
        <dbReference type="Proteomes" id="UP000242180"/>
    </source>
</evidence>
<dbReference type="Gene3D" id="3.40.50.720">
    <property type="entry name" value="NAD(P)-binding Rossmann-like Domain"/>
    <property type="match status" value="1"/>
</dbReference>
<keyword evidence="4" id="KW-1185">Reference proteome</keyword>
<dbReference type="InterPro" id="IPR036291">
    <property type="entry name" value="NAD(P)-bd_dom_sf"/>
</dbReference>
<dbReference type="OrthoDB" id="809632at2759"/>
<accession>A0A1X2HGX8</accession>
<dbReference type="PANTHER" id="PTHR43205:SF7">
    <property type="entry name" value="PROSTAGLANDIN REDUCTASE 1"/>
    <property type="match status" value="1"/>
</dbReference>
<dbReference type="InterPro" id="IPR041694">
    <property type="entry name" value="ADH_N_2"/>
</dbReference>
<keyword evidence="1" id="KW-0560">Oxidoreductase</keyword>
<dbReference type="FunFam" id="3.40.50.720:FF:000121">
    <property type="entry name" value="Prostaglandin reductase 2"/>
    <property type="match status" value="1"/>
</dbReference>
<protein>
    <recommendedName>
        <fullName evidence="2">Enoyl reductase (ER) domain-containing protein</fullName>
    </recommendedName>
</protein>
<evidence type="ECO:0000256" key="1">
    <source>
        <dbReference type="ARBA" id="ARBA00023002"/>
    </source>
</evidence>
<dbReference type="InParanoid" id="A0A1X2HGX8"/>
<dbReference type="InterPro" id="IPR013149">
    <property type="entry name" value="ADH-like_C"/>
</dbReference>
<dbReference type="EMBL" id="MCGN01000004">
    <property type="protein sequence ID" value="ORY98168.1"/>
    <property type="molecule type" value="Genomic_DNA"/>
</dbReference>
<name>A0A1X2HGX8_SYNRA</name>
<gene>
    <name evidence="3" type="ORF">BCR43DRAFT_557123</name>
</gene>
<dbReference type="Proteomes" id="UP000242180">
    <property type="component" value="Unassembled WGS sequence"/>
</dbReference>
<dbReference type="SMART" id="SM00829">
    <property type="entry name" value="PKS_ER"/>
    <property type="match status" value="1"/>
</dbReference>
<dbReference type="InterPro" id="IPR045010">
    <property type="entry name" value="MDR_fam"/>
</dbReference>
<comment type="caution">
    <text evidence="3">The sequence shown here is derived from an EMBL/GenBank/DDBJ whole genome shotgun (WGS) entry which is preliminary data.</text>
</comment>
<proteinExistence type="predicted"/>
<dbReference type="AlphaFoldDB" id="A0A1X2HGX8"/>
<dbReference type="PANTHER" id="PTHR43205">
    <property type="entry name" value="PROSTAGLANDIN REDUCTASE"/>
    <property type="match status" value="1"/>
</dbReference>
<dbReference type="SUPFAM" id="SSF50129">
    <property type="entry name" value="GroES-like"/>
    <property type="match status" value="2"/>
</dbReference>
<dbReference type="CDD" id="cd05288">
    <property type="entry name" value="PGDH"/>
    <property type="match status" value="1"/>
</dbReference>
<dbReference type="Pfam" id="PF16884">
    <property type="entry name" value="ADH_N_2"/>
    <property type="match status" value="1"/>
</dbReference>
<dbReference type="Pfam" id="PF00107">
    <property type="entry name" value="ADH_zinc_N"/>
    <property type="match status" value="1"/>
</dbReference>
<sequence length="348" mass="38025">MVANKQVLFTKIPTTFPVAGEHMQVKESSFDLDVSLAENEYVIKNLALSVDPYMRGRMRDASIKSYSPAFPLNKPMTGNTMSVVVKSNNPEVKEGDLVYGTTGAGVFEEYTKVTGPLLNYYKVRNDPKSTGLPITNYLGVLGMPGMTAYVGLKKFGNPKAGETLYVSAASGAVGQLVGQIGKVLGMHVVGSAGSDEKVAYLKEIGFDGAFNYKTSDANQKLGELCPKGIDVYFENVGGAMLEAVINHMNWYGRIVACGMISQYNREKPEGVHNLMQVVAKRLRIEGFIVGDSMDMEAEFMKQVTEWLQQGKIKYRESVADGIEKTPDALIDVLRGNNFGKQVVKIADL</sequence>
<dbReference type="OMA" id="YPIKNIH"/>
<dbReference type="InterPro" id="IPR011032">
    <property type="entry name" value="GroES-like_sf"/>
</dbReference>